<comment type="caution">
    <text evidence="1">The sequence shown here is derived from an EMBL/GenBank/DDBJ whole genome shotgun (WGS) entry which is preliminary data.</text>
</comment>
<evidence type="ECO:0008006" key="3">
    <source>
        <dbReference type="Google" id="ProtNLM"/>
    </source>
</evidence>
<reference evidence="1" key="1">
    <citation type="journal article" date="2014" name="Int. J. Syst. Evol. Microbiol.">
        <title>Complete genome sequence of Corynebacterium casei LMG S-19264T (=DSM 44701T), isolated from a smear-ripened cheese.</title>
        <authorList>
            <consortium name="US DOE Joint Genome Institute (JGI-PGF)"/>
            <person name="Walter F."/>
            <person name="Albersmeier A."/>
            <person name="Kalinowski J."/>
            <person name="Ruckert C."/>
        </authorList>
    </citation>
    <scope>NUCLEOTIDE SEQUENCE</scope>
    <source>
        <strain evidence="1">CGMCC 1.15371</strain>
    </source>
</reference>
<dbReference type="Pfam" id="PF06338">
    <property type="entry name" value="ComK"/>
    <property type="match status" value="1"/>
</dbReference>
<accession>A0A8J2YET9</accession>
<reference evidence="1" key="2">
    <citation type="submission" date="2020-09" db="EMBL/GenBank/DDBJ databases">
        <authorList>
            <person name="Sun Q."/>
            <person name="Zhou Y."/>
        </authorList>
    </citation>
    <scope>NUCLEOTIDE SEQUENCE</scope>
    <source>
        <strain evidence="1">CGMCC 1.15371</strain>
    </source>
</reference>
<dbReference type="RefSeq" id="WP_188687860.1">
    <property type="nucleotide sequence ID" value="NZ_BMIR01000001.1"/>
</dbReference>
<evidence type="ECO:0000313" key="1">
    <source>
        <dbReference type="EMBL" id="GGE26806.1"/>
    </source>
</evidence>
<proteinExistence type="predicted"/>
<evidence type="ECO:0000313" key="2">
    <source>
        <dbReference type="Proteomes" id="UP000628775"/>
    </source>
</evidence>
<name>A0A8J2YET9_9BACL</name>
<keyword evidence="2" id="KW-1185">Reference proteome</keyword>
<dbReference type="AlphaFoldDB" id="A0A8J2YET9"/>
<dbReference type="GO" id="GO:0030420">
    <property type="term" value="P:establishment of competence for transformation"/>
    <property type="evidence" value="ECO:0007669"/>
    <property type="project" value="InterPro"/>
</dbReference>
<gene>
    <name evidence="1" type="ORF">GCM10011391_01430</name>
</gene>
<sequence length="202" mass="23661">MESVIPIEESDHYIINSSTIILYPMNGNHGEYWTIALDEDYKMFLIKEKPLTVIDRSCTVFGSSYSGRREGAAKLMNYNYMIPIAINGYTDVVVFPLSSPKNRECIWLSHKHIIEFRSLGSKTMVYFRNRFVQTFDIKPSSFESKLLRTAQFRCMLHESAKYYQNHLKSPFLTSQQVFNLGKLFKRHEDGTFEPTRMPCRKQ</sequence>
<dbReference type="Proteomes" id="UP000628775">
    <property type="component" value="Unassembled WGS sequence"/>
</dbReference>
<protein>
    <recommendedName>
        <fullName evidence="3">Transcriptional regulator</fullName>
    </recommendedName>
</protein>
<dbReference type="InterPro" id="IPR010461">
    <property type="entry name" value="ComK"/>
</dbReference>
<dbReference type="EMBL" id="BMIR01000001">
    <property type="protein sequence ID" value="GGE26806.1"/>
    <property type="molecule type" value="Genomic_DNA"/>
</dbReference>
<organism evidence="1 2">
    <name type="scientific">Pullulanibacillus camelliae</name>
    <dbReference type="NCBI Taxonomy" id="1707096"/>
    <lineage>
        <taxon>Bacteria</taxon>
        <taxon>Bacillati</taxon>
        <taxon>Bacillota</taxon>
        <taxon>Bacilli</taxon>
        <taxon>Bacillales</taxon>
        <taxon>Sporolactobacillaceae</taxon>
        <taxon>Pullulanibacillus</taxon>
    </lineage>
</organism>